<dbReference type="GO" id="GO:0005509">
    <property type="term" value="F:calcium ion binding"/>
    <property type="evidence" value="ECO:0007669"/>
    <property type="project" value="InterPro"/>
</dbReference>
<feature type="domain" description="EF-hand" evidence="2">
    <location>
        <begin position="588"/>
        <end position="628"/>
    </location>
</feature>
<dbReference type="OrthoDB" id="414469at2759"/>
<organism evidence="3 4">
    <name type="scientific">Perkinsus chesapeaki</name>
    <name type="common">Clam parasite</name>
    <name type="synonym">Perkinsus andrewsi</name>
    <dbReference type="NCBI Taxonomy" id="330153"/>
    <lineage>
        <taxon>Eukaryota</taxon>
        <taxon>Sar</taxon>
        <taxon>Alveolata</taxon>
        <taxon>Perkinsozoa</taxon>
        <taxon>Perkinsea</taxon>
        <taxon>Perkinsida</taxon>
        <taxon>Perkinsidae</taxon>
        <taxon>Perkinsus</taxon>
    </lineage>
</organism>
<dbReference type="InterPro" id="IPR002048">
    <property type="entry name" value="EF_hand_dom"/>
</dbReference>
<evidence type="ECO:0000313" key="4">
    <source>
        <dbReference type="Proteomes" id="UP000591131"/>
    </source>
</evidence>
<proteinExistence type="predicted"/>
<feature type="compositionally biased region" description="Low complexity" evidence="1">
    <location>
        <begin position="55"/>
        <end position="76"/>
    </location>
</feature>
<dbReference type="SUPFAM" id="SSF47473">
    <property type="entry name" value="EF-hand"/>
    <property type="match status" value="2"/>
</dbReference>
<evidence type="ECO:0000313" key="3">
    <source>
        <dbReference type="EMBL" id="KAF4665847.1"/>
    </source>
</evidence>
<dbReference type="InterPro" id="IPR011992">
    <property type="entry name" value="EF-hand-dom_pair"/>
</dbReference>
<keyword evidence="4" id="KW-1185">Reference proteome</keyword>
<accession>A0A7J6M2Z9</accession>
<feature type="region of interest" description="Disordered" evidence="1">
    <location>
        <begin position="160"/>
        <end position="181"/>
    </location>
</feature>
<dbReference type="Proteomes" id="UP000591131">
    <property type="component" value="Unassembled WGS sequence"/>
</dbReference>
<feature type="compositionally biased region" description="Polar residues" evidence="1">
    <location>
        <begin position="1"/>
        <end position="10"/>
    </location>
</feature>
<comment type="caution">
    <text evidence="3">The sequence shown here is derived from an EMBL/GenBank/DDBJ whole genome shotgun (WGS) entry which is preliminary data.</text>
</comment>
<gene>
    <name evidence="3" type="ORF">FOL47_004410</name>
</gene>
<reference evidence="3 4" key="1">
    <citation type="submission" date="2020-04" db="EMBL/GenBank/DDBJ databases">
        <title>Perkinsus chesapeaki whole genome sequence.</title>
        <authorList>
            <person name="Bogema D.R."/>
        </authorList>
    </citation>
    <scope>NUCLEOTIDE SEQUENCE [LARGE SCALE GENOMIC DNA]</scope>
    <source>
        <strain evidence="3">ATCC PRA-425</strain>
    </source>
</reference>
<feature type="region of interest" description="Disordered" evidence="1">
    <location>
        <begin position="1"/>
        <end position="93"/>
    </location>
</feature>
<feature type="region of interest" description="Disordered" evidence="1">
    <location>
        <begin position="121"/>
        <end position="147"/>
    </location>
</feature>
<name>A0A7J6M2Z9_PERCH</name>
<feature type="compositionally biased region" description="Acidic residues" evidence="1">
    <location>
        <begin position="34"/>
        <end position="54"/>
    </location>
</feature>
<feature type="compositionally biased region" description="Basic and acidic residues" evidence="1">
    <location>
        <begin position="123"/>
        <end position="147"/>
    </location>
</feature>
<protein>
    <recommendedName>
        <fullName evidence="2">EF-hand domain-containing protein</fullName>
    </recommendedName>
</protein>
<dbReference type="EMBL" id="JAAPAO010000250">
    <property type="protein sequence ID" value="KAF4665847.1"/>
    <property type="molecule type" value="Genomic_DNA"/>
</dbReference>
<evidence type="ECO:0000259" key="2">
    <source>
        <dbReference type="PROSITE" id="PS50222"/>
    </source>
</evidence>
<dbReference type="PROSITE" id="PS50222">
    <property type="entry name" value="EF_HAND_2"/>
    <property type="match status" value="1"/>
</dbReference>
<evidence type="ECO:0000256" key="1">
    <source>
        <dbReference type="SAM" id="MobiDB-lite"/>
    </source>
</evidence>
<dbReference type="AlphaFoldDB" id="A0A7J6M2Z9"/>
<sequence>MSELDNSPQSEENEETSEAGSLLDIISNGKEESSSEVDDGDEYNEEEDDDDYDDSGSSSGEYTGSVSSDRSASSSSTGKEELAEAFAGAQEAENTIKEAERALSTALERLRAMQERAVTAEETLDKFKTEMENERLDRERETQGHLEELRKAREAEERARAEVEELAASQKSSGDAEEDKRNAEVLRRRVEEWEAWYRQNYEHSLGVVQTKIESLKATWDKSLRDLGGSSLADLERVMEDARRSEKLMAGRHGRRVTDSEACLATLNDFKMQLVLRHGSLTKAWSRSLDVEGEGRIPFTKFCRTAREIGFAGSVQQLWRQLDFRKTGFISLSSLDEVSGHKVQRFRQALIDKFGSLPEGWGAALDTTAAGVVETSQFSQRCRESLEMSDGREIASVLDLEKSGVVTLEDLDPPAFEKWLRDPAVGRASGRVPFKLFQRLARHSRIDPAEMKPEAFSPSRGPIKLLAQLRRDYGTLGRAWSTVIDPQARGCIPFLEFARFYRAVGQRGPVKKLWLRLGAGAGPLRLEHIDPDAAALIEDFKGALRRTTGSLGTAWRKIIDPKEIGRVTWVQWHQTLRPARGSCSLPARFNDAEIRELFNLFDPEGCGYITLEDVDREEFQDGIRSRQPSFSVQASDYHAKTVNFLSATSISPPLALDDEHEMYPVEILKHILIEKFGSVARAWIQCLDSSGAMKVEYLPFCGVLTALGFPGKLKQLWVDIGELKDASICLQAVDPGAFELIMRFRQGVRIKHGLLAKAWAACLNPDDQGRVSPDVFVDQCASSELLDNFNASDANLLLGMLRLDSTESLAITELDPRAMDSFKEWRQKLQG</sequence>